<feature type="transmembrane region" description="Helical" evidence="1">
    <location>
        <begin position="213"/>
        <end position="237"/>
    </location>
</feature>
<reference evidence="2 3" key="1">
    <citation type="journal article" date="2024" name="Int. J. Syst. Evol. Microbiol.">
        <title>Paenibacillus hexagrammi sp. nov., a novel bacterium isolated from the gut content of Hexagrammos agrammus.</title>
        <authorList>
            <person name="Jung H.K."/>
            <person name="Kim D.G."/>
            <person name="Zin H."/>
            <person name="Park J."/>
            <person name="Jung H."/>
            <person name="Kim Y.O."/>
            <person name="Kong H.J."/>
            <person name="Kim J.W."/>
            <person name="Kim Y.S."/>
        </authorList>
    </citation>
    <scope>NUCLEOTIDE SEQUENCE [LARGE SCALE GENOMIC DNA]</scope>
    <source>
        <strain evidence="2 3">YPD9-1</strain>
    </source>
</reference>
<proteinExistence type="predicted"/>
<feature type="transmembrane region" description="Helical" evidence="1">
    <location>
        <begin position="265"/>
        <end position="287"/>
    </location>
</feature>
<keyword evidence="1" id="KW-0812">Transmembrane</keyword>
<dbReference type="Proteomes" id="UP001649230">
    <property type="component" value="Chromosome"/>
</dbReference>
<accession>A0ABY3SCT2</accession>
<dbReference type="EMBL" id="CP090978">
    <property type="protein sequence ID" value="UJF31290.1"/>
    <property type="molecule type" value="Genomic_DNA"/>
</dbReference>
<protein>
    <recommendedName>
        <fullName evidence="4">Spore germination protein KB</fullName>
    </recommendedName>
</protein>
<feature type="transmembrane region" description="Helical" evidence="1">
    <location>
        <begin position="116"/>
        <end position="135"/>
    </location>
</feature>
<dbReference type="RefSeq" id="WP_235117637.1">
    <property type="nucleotide sequence ID" value="NZ_CP090978.1"/>
</dbReference>
<organism evidence="2 3">
    <name type="scientific">Paenibacillus hexagrammi</name>
    <dbReference type="NCBI Taxonomy" id="2908839"/>
    <lineage>
        <taxon>Bacteria</taxon>
        <taxon>Bacillati</taxon>
        <taxon>Bacillota</taxon>
        <taxon>Bacilli</taxon>
        <taxon>Bacillales</taxon>
        <taxon>Paenibacillaceae</taxon>
        <taxon>Paenibacillus</taxon>
    </lineage>
</organism>
<evidence type="ECO:0008006" key="4">
    <source>
        <dbReference type="Google" id="ProtNLM"/>
    </source>
</evidence>
<feature type="transmembrane region" description="Helical" evidence="1">
    <location>
        <begin position="82"/>
        <end position="104"/>
    </location>
</feature>
<feature type="transmembrane region" description="Helical" evidence="1">
    <location>
        <begin position="331"/>
        <end position="350"/>
    </location>
</feature>
<keyword evidence="3" id="KW-1185">Reference proteome</keyword>
<keyword evidence="1" id="KW-1133">Transmembrane helix</keyword>
<feature type="transmembrane region" description="Helical" evidence="1">
    <location>
        <begin position="182"/>
        <end position="201"/>
    </location>
</feature>
<feature type="transmembrane region" description="Helical" evidence="1">
    <location>
        <begin position="40"/>
        <end position="61"/>
    </location>
</feature>
<evidence type="ECO:0000313" key="3">
    <source>
        <dbReference type="Proteomes" id="UP001649230"/>
    </source>
</evidence>
<feature type="transmembrane region" description="Helical" evidence="1">
    <location>
        <begin position="142"/>
        <end position="162"/>
    </location>
</feature>
<gene>
    <name evidence="2" type="ORF">L0M14_15600</name>
</gene>
<feature type="transmembrane region" description="Helical" evidence="1">
    <location>
        <begin position="299"/>
        <end position="319"/>
    </location>
</feature>
<evidence type="ECO:0000313" key="2">
    <source>
        <dbReference type="EMBL" id="UJF31290.1"/>
    </source>
</evidence>
<name>A0ABY3SCT2_9BACL</name>
<keyword evidence="1" id="KW-0472">Membrane</keyword>
<evidence type="ECO:0000256" key="1">
    <source>
        <dbReference type="SAM" id="Phobius"/>
    </source>
</evidence>
<sequence length="357" mass="40091">MKWLKEESIYYPFLLFVVMLGLSVTRAPSLVILGIGRNSIWIFIPCLLSVWLGIWMHQVIARSGSVSLIDASHQVGGVFLSRSLYACFAVLFTGGTVYFTYLSGDFLSKTLLFGNLRAYVLLETVLATGIALLPLKTHARYAHIMMIFVVPFFLFISLAPLLHLRWNWVTPLFTRQEWNSPIHAFTSAMLVYLPLAAISLIHDKRRTIHGLSLGILSLIIAIITTYFMIIGIATFGIKRAGEIIYLTYSVVNTARIENFVLERIVFIWILYWKYMQFIGSAFLLRCASRAVAGVIGVRINAFIIIPMGLLIAIVEWVSASPFLAKSLSVPLGFMTFGFLAILPVCVVLGMKIRRKLP</sequence>
<feature type="transmembrane region" description="Helical" evidence="1">
    <location>
        <begin position="12"/>
        <end position="34"/>
    </location>
</feature>